<evidence type="ECO:0000313" key="2">
    <source>
        <dbReference type="EMBL" id="CAH2036797.1"/>
    </source>
</evidence>
<reference evidence="2 3" key="1">
    <citation type="submission" date="2022-03" db="EMBL/GenBank/DDBJ databases">
        <authorList>
            <person name="Nunn A."/>
            <person name="Chopra R."/>
            <person name="Nunn A."/>
            <person name="Contreras Garrido A."/>
        </authorList>
    </citation>
    <scope>NUCLEOTIDE SEQUENCE [LARGE SCALE GENOMIC DNA]</scope>
</reference>
<feature type="signal peptide" evidence="1">
    <location>
        <begin position="1"/>
        <end position="25"/>
    </location>
</feature>
<dbReference type="EMBL" id="OU466857">
    <property type="protein sequence ID" value="CAH2036797.1"/>
    <property type="molecule type" value="Genomic_DNA"/>
</dbReference>
<keyword evidence="3" id="KW-1185">Reference proteome</keyword>
<gene>
    <name evidence="2" type="ORF">TAV2_LOCUS965</name>
</gene>
<sequence>MAKISVVVVLSLTLLVSINLMKILAEKQPTVGQKIDTGVTEATNAVKKQGGSDAAVTSKAKSVHGNDKTKYAYNSL</sequence>
<protein>
    <submittedName>
        <fullName evidence="2">Uncharacterized protein</fullName>
    </submittedName>
</protein>
<dbReference type="AlphaFoldDB" id="A0AAU9RD10"/>
<name>A0AAU9RD10_THLAR</name>
<accession>A0AAU9RD10</accession>
<feature type="chain" id="PRO_5043560884" evidence="1">
    <location>
        <begin position="26"/>
        <end position="76"/>
    </location>
</feature>
<dbReference type="Proteomes" id="UP000836841">
    <property type="component" value="Chromosome 1"/>
</dbReference>
<proteinExistence type="predicted"/>
<keyword evidence="1" id="KW-0732">Signal</keyword>
<evidence type="ECO:0000313" key="3">
    <source>
        <dbReference type="Proteomes" id="UP000836841"/>
    </source>
</evidence>
<evidence type="ECO:0000256" key="1">
    <source>
        <dbReference type="SAM" id="SignalP"/>
    </source>
</evidence>
<organism evidence="2 3">
    <name type="scientific">Thlaspi arvense</name>
    <name type="common">Field penny-cress</name>
    <dbReference type="NCBI Taxonomy" id="13288"/>
    <lineage>
        <taxon>Eukaryota</taxon>
        <taxon>Viridiplantae</taxon>
        <taxon>Streptophyta</taxon>
        <taxon>Embryophyta</taxon>
        <taxon>Tracheophyta</taxon>
        <taxon>Spermatophyta</taxon>
        <taxon>Magnoliopsida</taxon>
        <taxon>eudicotyledons</taxon>
        <taxon>Gunneridae</taxon>
        <taxon>Pentapetalae</taxon>
        <taxon>rosids</taxon>
        <taxon>malvids</taxon>
        <taxon>Brassicales</taxon>
        <taxon>Brassicaceae</taxon>
        <taxon>Thlaspideae</taxon>
        <taxon>Thlaspi</taxon>
    </lineage>
</organism>